<proteinExistence type="predicted"/>
<dbReference type="InterPro" id="IPR050754">
    <property type="entry name" value="FKBP4/5/8-like"/>
</dbReference>
<evidence type="ECO:0000313" key="3">
    <source>
        <dbReference type="EMBL" id="KAL1020481.1"/>
    </source>
</evidence>
<sequence length="389" mass="43013">MTSSFLLPAEYKVMFGYLSVSATQTCNDQLYGLLSEAMKTSQSVEVKDGSINGDVTSWVSVCPKGLWEVCRRRRSYRAEPAVLSGDDYPGIGSLCRVRVQHKGDPETDLEVSLNSDLPATTPTQAMFPPLQRSQDAVLQVPLGVWIILRLGEGHCDIIEGCVQGLRAAERCEVQLTPVSNRACPGGAEQQTLSFSVELQSFSQGFESWQLSAVEKWTWVMSLKEHGGQRFREGDVWGAADCYIRALRLLITLKLHAHKEACGLAKIEEEVEEVNEEKCPSGPTKRQYCCTKASLHSNLALCQMKLGQYSRAKASAARATQLEPQGEKAWYRLGQTCLEAGELGEAARAFRTLLELQPDCPSALSGLREVGRRERETDAQLGKRLSKMFS</sequence>
<dbReference type="Pfam" id="PF13432">
    <property type="entry name" value="TPR_16"/>
    <property type="match status" value="1"/>
</dbReference>
<gene>
    <name evidence="3" type="ORF">UPYG_G00000600</name>
</gene>
<dbReference type="Proteomes" id="UP001557470">
    <property type="component" value="Unassembled WGS sequence"/>
</dbReference>
<evidence type="ECO:0008006" key="5">
    <source>
        <dbReference type="Google" id="ProtNLM"/>
    </source>
</evidence>
<dbReference type="PANTHER" id="PTHR46512:SF10">
    <property type="entry name" value="FK506-BINDING PROTEIN-LIKE"/>
    <property type="match status" value="1"/>
</dbReference>
<name>A0ABD0Y0I0_UMBPY</name>
<dbReference type="InterPro" id="IPR019734">
    <property type="entry name" value="TPR_rpt"/>
</dbReference>
<evidence type="ECO:0000256" key="2">
    <source>
        <dbReference type="SAM" id="MobiDB-lite"/>
    </source>
</evidence>
<dbReference type="SUPFAM" id="SSF48452">
    <property type="entry name" value="TPR-like"/>
    <property type="match status" value="1"/>
</dbReference>
<dbReference type="PROSITE" id="PS50005">
    <property type="entry name" value="TPR"/>
    <property type="match status" value="1"/>
</dbReference>
<dbReference type="Gene3D" id="1.25.40.10">
    <property type="entry name" value="Tetratricopeptide repeat domain"/>
    <property type="match status" value="1"/>
</dbReference>
<protein>
    <recommendedName>
        <fullName evidence="5">FK506-binding protein-like</fullName>
    </recommendedName>
</protein>
<evidence type="ECO:0000313" key="4">
    <source>
        <dbReference type="Proteomes" id="UP001557470"/>
    </source>
</evidence>
<feature type="region of interest" description="Disordered" evidence="2">
    <location>
        <begin position="370"/>
        <end position="389"/>
    </location>
</feature>
<dbReference type="InterPro" id="IPR011990">
    <property type="entry name" value="TPR-like_helical_dom_sf"/>
</dbReference>
<dbReference type="EMBL" id="JAGEUA010000001">
    <property type="protein sequence ID" value="KAL1020481.1"/>
    <property type="molecule type" value="Genomic_DNA"/>
</dbReference>
<dbReference type="SMART" id="SM00028">
    <property type="entry name" value="TPR"/>
    <property type="match status" value="2"/>
</dbReference>
<dbReference type="PANTHER" id="PTHR46512">
    <property type="entry name" value="PEPTIDYLPROLYL ISOMERASE"/>
    <property type="match status" value="1"/>
</dbReference>
<organism evidence="3 4">
    <name type="scientific">Umbra pygmaea</name>
    <name type="common">Eastern mudminnow</name>
    <dbReference type="NCBI Taxonomy" id="75934"/>
    <lineage>
        <taxon>Eukaryota</taxon>
        <taxon>Metazoa</taxon>
        <taxon>Chordata</taxon>
        <taxon>Craniata</taxon>
        <taxon>Vertebrata</taxon>
        <taxon>Euteleostomi</taxon>
        <taxon>Actinopterygii</taxon>
        <taxon>Neopterygii</taxon>
        <taxon>Teleostei</taxon>
        <taxon>Protacanthopterygii</taxon>
        <taxon>Esociformes</taxon>
        <taxon>Umbridae</taxon>
        <taxon>Umbra</taxon>
    </lineage>
</organism>
<feature type="repeat" description="TPR" evidence="1">
    <location>
        <begin position="326"/>
        <end position="359"/>
    </location>
</feature>
<dbReference type="AlphaFoldDB" id="A0ABD0Y0I0"/>
<reference evidence="3 4" key="1">
    <citation type="submission" date="2024-06" db="EMBL/GenBank/DDBJ databases">
        <authorList>
            <person name="Pan Q."/>
            <person name="Wen M."/>
            <person name="Jouanno E."/>
            <person name="Zahm M."/>
            <person name="Klopp C."/>
            <person name="Cabau C."/>
            <person name="Louis A."/>
            <person name="Berthelot C."/>
            <person name="Parey E."/>
            <person name="Roest Crollius H."/>
            <person name="Montfort J."/>
            <person name="Robinson-Rechavi M."/>
            <person name="Bouchez O."/>
            <person name="Lampietro C."/>
            <person name="Lopez Roques C."/>
            <person name="Donnadieu C."/>
            <person name="Postlethwait J."/>
            <person name="Bobe J."/>
            <person name="Verreycken H."/>
            <person name="Guiguen Y."/>
        </authorList>
    </citation>
    <scope>NUCLEOTIDE SEQUENCE [LARGE SCALE GENOMIC DNA]</scope>
    <source>
        <strain evidence="3">Up_M1</strain>
        <tissue evidence="3">Testis</tissue>
    </source>
</reference>
<evidence type="ECO:0000256" key="1">
    <source>
        <dbReference type="PROSITE-ProRule" id="PRU00339"/>
    </source>
</evidence>
<accession>A0ABD0Y0I0</accession>
<keyword evidence="4" id="KW-1185">Reference proteome</keyword>
<keyword evidence="1" id="KW-0802">TPR repeat</keyword>
<comment type="caution">
    <text evidence="3">The sequence shown here is derived from an EMBL/GenBank/DDBJ whole genome shotgun (WGS) entry which is preliminary data.</text>
</comment>